<gene>
    <name evidence="2" type="ORF">ACFSSB_00660</name>
</gene>
<proteinExistence type="predicted"/>
<keyword evidence="1" id="KW-0472">Membrane</keyword>
<accession>A0ABW5JWJ9</accession>
<keyword evidence="1" id="KW-1133">Transmembrane helix</keyword>
<keyword evidence="1" id="KW-0812">Transmembrane</keyword>
<dbReference type="EMBL" id="JBHULM010000001">
    <property type="protein sequence ID" value="MFD2540812.1"/>
    <property type="molecule type" value="Genomic_DNA"/>
</dbReference>
<feature type="transmembrane region" description="Helical" evidence="1">
    <location>
        <begin position="39"/>
        <end position="57"/>
    </location>
</feature>
<reference evidence="3" key="1">
    <citation type="journal article" date="2019" name="Int. J. Syst. Evol. Microbiol.">
        <title>The Global Catalogue of Microorganisms (GCM) 10K type strain sequencing project: providing services to taxonomists for standard genome sequencing and annotation.</title>
        <authorList>
            <consortium name="The Broad Institute Genomics Platform"/>
            <consortium name="The Broad Institute Genome Sequencing Center for Infectious Disease"/>
            <person name="Wu L."/>
            <person name="Ma J."/>
        </authorList>
    </citation>
    <scope>NUCLEOTIDE SEQUENCE [LARGE SCALE GENOMIC DNA]</scope>
    <source>
        <strain evidence="3">KCTC 42808</strain>
    </source>
</reference>
<feature type="transmembrane region" description="Helical" evidence="1">
    <location>
        <begin position="6"/>
        <end position="27"/>
    </location>
</feature>
<dbReference type="Proteomes" id="UP001597467">
    <property type="component" value="Unassembled WGS sequence"/>
</dbReference>
<feature type="transmembrane region" description="Helical" evidence="1">
    <location>
        <begin position="77"/>
        <end position="97"/>
    </location>
</feature>
<keyword evidence="3" id="KW-1185">Reference proteome</keyword>
<evidence type="ECO:0000313" key="3">
    <source>
        <dbReference type="Proteomes" id="UP001597467"/>
    </source>
</evidence>
<feature type="transmembrane region" description="Helical" evidence="1">
    <location>
        <begin position="205"/>
        <end position="228"/>
    </location>
</feature>
<feature type="transmembrane region" description="Helical" evidence="1">
    <location>
        <begin position="134"/>
        <end position="155"/>
    </location>
</feature>
<feature type="transmembrane region" description="Helical" evidence="1">
    <location>
        <begin position="109"/>
        <end position="128"/>
    </location>
</feature>
<evidence type="ECO:0000256" key="1">
    <source>
        <dbReference type="SAM" id="Phobius"/>
    </source>
</evidence>
<dbReference type="RefSeq" id="WP_379899905.1">
    <property type="nucleotide sequence ID" value="NZ_JBHULM010000001.1"/>
</dbReference>
<name>A0ABW5JWJ9_9FLAO</name>
<feature type="transmembrane region" description="Helical" evidence="1">
    <location>
        <begin position="167"/>
        <end position="185"/>
    </location>
</feature>
<protein>
    <submittedName>
        <fullName evidence="2">Uncharacterized protein</fullName>
    </submittedName>
</protein>
<sequence>MSEFLLKYASLCLLGLEILAAVIGLLLYSKYKHTAAKYFIYFLVYVVFIVIIGRYTWLVKEGGAFSFLLGTLLERNYWFGTITWKIGAVSFFGWYYLKILKNNTQKKILRISLILFIVASVLIILLTLPNFFVTSIPSISILGALIILQCSFYYFMEILQSEKILTFYKSLNFYISCVILLFWLVKTPLVFYEQYYRIIDMDYVYLRGIINLFVISFMYITYAVGLIVSKPEYD</sequence>
<organism evidence="2 3">
    <name type="scientific">Lacinutrix gracilariae</name>
    <dbReference type="NCBI Taxonomy" id="1747198"/>
    <lineage>
        <taxon>Bacteria</taxon>
        <taxon>Pseudomonadati</taxon>
        <taxon>Bacteroidota</taxon>
        <taxon>Flavobacteriia</taxon>
        <taxon>Flavobacteriales</taxon>
        <taxon>Flavobacteriaceae</taxon>
        <taxon>Lacinutrix</taxon>
    </lineage>
</organism>
<comment type="caution">
    <text evidence="2">The sequence shown here is derived from an EMBL/GenBank/DDBJ whole genome shotgun (WGS) entry which is preliminary data.</text>
</comment>
<evidence type="ECO:0000313" key="2">
    <source>
        <dbReference type="EMBL" id="MFD2540812.1"/>
    </source>
</evidence>